<evidence type="ECO:0000313" key="2">
    <source>
        <dbReference type="Proteomes" id="UP001055811"/>
    </source>
</evidence>
<reference evidence="2" key="1">
    <citation type="journal article" date="2022" name="Mol. Ecol. Resour.">
        <title>The genomes of chicory, endive, great burdock and yacon provide insights into Asteraceae palaeo-polyploidization history and plant inulin production.</title>
        <authorList>
            <person name="Fan W."/>
            <person name="Wang S."/>
            <person name="Wang H."/>
            <person name="Wang A."/>
            <person name="Jiang F."/>
            <person name="Liu H."/>
            <person name="Zhao H."/>
            <person name="Xu D."/>
            <person name="Zhang Y."/>
        </authorList>
    </citation>
    <scope>NUCLEOTIDE SEQUENCE [LARGE SCALE GENOMIC DNA]</scope>
    <source>
        <strain evidence="2">cv. Punajuju</strain>
    </source>
</reference>
<sequence>MVYASISVRKEDYNESTTMEVGVVVGGEAIAEGEVLMVRVGCFLSMSNCPFLQRIQYCIYSNALANDSRTNKPLKAPADDLAATNLIC</sequence>
<protein>
    <submittedName>
        <fullName evidence="1">Uncharacterized protein</fullName>
    </submittedName>
</protein>
<gene>
    <name evidence="1" type="ORF">L2E82_20391</name>
</gene>
<name>A0ACB9DT78_CICIN</name>
<accession>A0ACB9DT78</accession>
<evidence type="ECO:0000313" key="1">
    <source>
        <dbReference type="EMBL" id="KAI3749775.1"/>
    </source>
</evidence>
<dbReference type="EMBL" id="CM042012">
    <property type="protein sequence ID" value="KAI3749775.1"/>
    <property type="molecule type" value="Genomic_DNA"/>
</dbReference>
<proteinExistence type="predicted"/>
<keyword evidence="2" id="KW-1185">Reference proteome</keyword>
<organism evidence="1 2">
    <name type="scientific">Cichorium intybus</name>
    <name type="common">Chicory</name>
    <dbReference type="NCBI Taxonomy" id="13427"/>
    <lineage>
        <taxon>Eukaryota</taxon>
        <taxon>Viridiplantae</taxon>
        <taxon>Streptophyta</taxon>
        <taxon>Embryophyta</taxon>
        <taxon>Tracheophyta</taxon>
        <taxon>Spermatophyta</taxon>
        <taxon>Magnoliopsida</taxon>
        <taxon>eudicotyledons</taxon>
        <taxon>Gunneridae</taxon>
        <taxon>Pentapetalae</taxon>
        <taxon>asterids</taxon>
        <taxon>campanulids</taxon>
        <taxon>Asterales</taxon>
        <taxon>Asteraceae</taxon>
        <taxon>Cichorioideae</taxon>
        <taxon>Cichorieae</taxon>
        <taxon>Cichoriinae</taxon>
        <taxon>Cichorium</taxon>
    </lineage>
</organism>
<comment type="caution">
    <text evidence="1">The sequence shown here is derived from an EMBL/GenBank/DDBJ whole genome shotgun (WGS) entry which is preliminary data.</text>
</comment>
<reference evidence="1 2" key="2">
    <citation type="journal article" date="2022" name="Mol. Ecol. Resour.">
        <title>The genomes of chicory, endive, great burdock and yacon provide insights into Asteraceae paleo-polyploidization history and plant inulin production.</title>
        <authorList>
            <person name="Fan W."/>
            <person name="Wang S."/>
            <person name="Wang H."/>
            <person name="Wang A."/>
            <person name="Jiang F."/>
            <person name="Liu H."/>
            <person name="Zhao H."/>
            <person name="Xu D."/>
            <person name="Zhang Y."/>
        </authorList>
    </citation>
    <scope>NUCLEOTIDE SEQUENCE [LARGE SCALE GENOMIC DNA]</scope>
    <source>
        <strain evidence="2">cv. Punajuju</strain>
        <tissue evidence="1">Leaves</tissue>
    </source>
</reference>
<dbReference type="Proteomes" id="UP001055811">
    <property type="component" value="Linkage Group LG04"/>
</dbReference>